<reference evidence="1" key="1">
    <citation type="journal article" date="2019" name="Beilstein J. Org. Chem.">
        <title>Nanangenines: drimane sesquiterpenoids as the dominant metabolite cohort of a novel Australian fungus, Aspergillus nanangensis.</title>
        <authorList>
            <person name="Lacey H.J."/>
            <person name="Gilchrist C.L.M."/>
            <person name="Crombie A."/>
            <person name="Kalaitzis J.A."/>
            <person name="Vuong D."/>
            <person name="Rutledge P.J."/>
            <person name="Turner P."/>
            <person name="Pitt J.I."/>
            <person name="Lacey E."/>
            <person name="Chooi Y.H."/>
            <person name="Piggott A.M."/>
        </authorList>
    </citation>
    <scope>NUCLEOTIDE SEQUENCE</scope>
    <source>
        <strain evidence="1">MST-FP2251</strain>
    </source>
</reference>
<evidence type="ECO:0000313" key="1">
    <source>
        <dbReference type="EMBL" id="KAF9884200.1"/>
    </source>
</evidence>
<organism evidence="1 2">
    <name type="scientific">Aspergillus nanangensis</name>
    <dbReference type="NCBI Taxonomy" id="2582783"/>
    <lineage>
        <taxon>Eukaryota</taxon>
        <taxon>Fungi</taxon>
        <taxon>Dikarya</taxon>
        <taxon>Ascomycota</taxon>
        <taxon>Pezizomycotina</taxon>
        <taxon>Eurotiomycetes</taxon>
        <taxon>Eurotiomycetidae</taxon>
        <taxon>Eurotiales</taxon>
        <taxon>Aspergillaceae</taxon>
        <taxon>Aspergillus</taxon>
        <taxon>Aspergillus subgen. Circumdati</taxon>
    </lineage>
</organism>
<protein>
    <submittedName>
        <fullName evidence="1">Uncharacterized protein</fullName>
    </submittedName>
</protein>
<dbReference type="Proteomes" id="UP001194746">
    <property type="component" value="Unassembled WGS sequence"/>
</dbReference>
<comment type="caution">
    <text evidence="1">The sequence shown here is derived from an EMBL/GenBank/DDBJ whole genome shotgun (WGS) entry which is preliminary data.</text>
</comment>
<evidence type="ECO:0000313" key="2">
    <source>
        <dbReference type="Proteomes" id="UP001194746"/>
    </source>
</evidence>
<accession>A0AAD4GP91</accession>
<proteinExistence type="predicted"/>
<name>A0AAD4GP91_ASPNN</name>
<dbReference type="AlphaFoldDB" id="A0AAD4GP91"/>
<sequence length="284" mass="32926">MPGFVARQENSESLMIRLCPTVLDWLRTPQCMATLSIDAQLTLDTLFSTSGPTSCCIDWGDIFIDKGILALPPFPTTLRRLKIRNVSHLFPFQMPPFMAGSTPPAWLEEIRSRMRFLEQLELVDGRLNPADLDHFRQWVPHLAILHVRRRLPKTLAGLESEWKYYKTPSLAAELISRYAFLQHPQRWSVLLESLPIVISEYLQSARFDCCLRLLPWAVLAQACQQTRLYNQVKDYFAIVQEENELFQCLSLCEKLDSDTLCRLLGLLNQLQREDIFRLVFEDPN</sequence>
<gene>
    <name evidence="1" type="ORF">FE257_002191</name>
</gene>
<dbReference type="EMBL" id="VCAU01000130">
    <property type="protein sequence ID" value="KAF9884200.1"/>
    <property type="molecule type" value="Genomic_DNA"/>
</dbReference>
<keyword evidence="2" id="KW-1185">Reference proteome</keyword>
<reference evidence="1" key="2">
    <citation type="submission" date="2020-02" db="EMBL/GenBank/DDBJ databases">
        <authorList>
            <person name="Gilchrist C.L.M."/>
            <person name="Chooi Y.-H."/>
        </authorList>
    </citation>
    <scope>NUCLEOTIDE SEQUENCE</scope>
    <source>
        <strain evidence="1">MST-FP2251</strain>
    </source>
</reference>